<feature type="compositionally biased region" description="Low complexity" evidence="1">
    <location>
        <begin position="141"/>
        <end position="162"/>
    </location>
</feature>
<feature type="transmembrane region" description="Helical" evidence="2">
    <location>
        <begin position="93"/>
        <end position="114"/>
    </location>
</feature>
<name>A0ABW7HTX6_9ACTN</name>
<evidence type="ECO:0000256" key="1">
    <source>
        <dbReference type="SAM" id="MobiDB-lite"/>
    </source>
</evidence>
<accession>A0ABW7HTX6</accession>
<organism evidence="3 4">
    <name type="scientific">Streptomyces chitinivorans</name>
    <dbReference type="NCBI Taxonomy" id="1257027"/>
    <lineage>
        <taxon>Bacteria</taxon>
        <taxon>Bacillati</taxon>
        <taxon>Actinomycetota</taxon>
        <taxon>Actinomycetes</taxon>
        <taxon>Kitasatosporales</taxon>
        <taxon>Streptomycetaceae</taxon>
        <taxon>Streptomyces</taxon>
    </lineage>
</organism>
<proteinExistence type="predicted"/>
<keyword evidence="4" id="KW-1185">Reference proteome</keyword>
<feature type="region of interest" description="Disordered" evidence="1">
    <location>
        <begin position="118"/>
        <end position="176"/>
    </location>
</feature>
<feature type="compositionally biased region" description="Pro residues" evidence="1">
    <location>
        <begin position="54"/>
        <end position="64"/>
    </location>
</feature>
<feature type="region of interest" description="Disordered" evidence="1">
    <location>
        <begin position="1"/>
        <end position="83"/>
    </location>
</feature>
<evidence type="ECO:0008006" key="5">
    <source>
        <dbReference type="Google" id="ProtNLM"/>
    </source>
</evidence>
<feature type="compositionally biased region" description="Polar residues" evidence="1">
    <location>
        <begin position="26"/>
        <end position="39"/>
    </location>
</feature>
<protein>
    <recommendedName>
        <fullName evidence="5">Serine/threonine protein kinase</fullName>
    </recommendedName>
</protein>
<evidence type="ECO:0000313" key="3">
    <source>
        <dbReference type="EMBL" id="MFH0249324.1"/>
    </source>
</evidence>
<dbReference type="EMBL" id="JBIHMK010000046">
    <property type="protein sequence ID" value="MFH0249324.1"/>
    <property type="molecule type" value="Genomic_DNA"/>
</dbReference>
<comment type="caution">
    <text evidence="3">The sequence shown here is derived from an EMBL/GenBank/DDBJ whole genome shotgun (WGS) entry which is preliminary data.</text>
</comment>
<keyword evidence="2" id="KW-0472">Membrane</keyword>
<feature type="compositionally biased region" description="Polar residues" evidence="1">
    <location>
        <begin position="131"/>
        <end position="140"/>
    </location>
</feature>
<keyword evidence="2" id="KW-1133">Transmembrane helix</keyword>
<dbReference type="RefSeq" id="WP_279950208.1">
    <property type="nucleotide sequence ID" value="NZ_BAABEN010000036.1"/>
</dbReference>
<sequence length="292" mass="29639">MSDSRTGAEEPGAGDPAVDMRASVRDQGTSHQAGRNQYVNYHYYGGAPASRNPAPEPAAPPGPTASPGANAPGDPGRNGTAERGWFRAHRKEWIGFAGMVVAAAIGAAVTYAVAPDDKGGGEGGGSAASEQTPGGVSSSLPKAGDTPGAPATGAGPVASATARANPSRGVPPIRWQGPLVLEGYGKDLDAEQPAGNSGKNDLNTQGAALDYDLVTFGDAIVSLWTGGEPPDYDDCAATVGAAGRHSQPLEEDSVFCFRTDEGRVGRAEVVDMPEDELAPVVAFDAVVWDSPS</sequence>
<dbReference type="Proteomes" id="UP001607069">
    <property type="component" value="Unassembled WGS sequence"/>
</dbReference>
<evidence type="ECO:0000313" key="4">
    <source>
        <dbReference type="Proteomes" id="UP001607069"/>
    </source>
</evidence>
<evidence type="ECO:0000256" key="2">
    <source>
        <dbReference type="SAM" id="Phobius"/>
    </source>
</evidence>
<reference evidence="3 4" key="1">
    <citation type="submission" date="2024-10" db="EMBL/GenBank/DDBJ databases">
        <authorList>
            <person name="Cho J.-C."/>
        </authorList>
    </citation>
    <scope>NUCLEOTIDE SEQUENCE [LARGE SCALE GENOMIC DNA]</scope>
    <source>
        <strain evidence="3 4">KCTC29696</strain>
    </source>
</reference>
<gene>
    <name evidence="3" type="ORF">ACG5V6_14000</name>
</gene>
<keyword evidence="2" id="KW-0812">Transmembrane</keyword>